<evidence type="ECO:0000256" key="5">
    <source>
        <dbReference type="ARBA" id="ARBA00022989"/>
    </source>
</evidence>
<dbReference type="Pfam" id="PF19300">
    <property type="entry name" value="BPD_transp_1_N"/>
    <property type="match status" value="1"/>
</dbReference>
<dbReference type="PANTHER" id="PTHR43163">
    <property type="entry name" value="DIPEPTIDE TRANSPORT SYSTEM PERMEASE PROTEIN DPPB-RELATED"/>
    <property type="match status" value="1"/>
</dbReference>
<accession>A0A543GGB8</accession>
<keyword evidence="4 7" id="KW-0812">Transmembrane</keyword>
<evidence type="ECO:0000259" key="8">
    <source>
        <dbReference type="PROSITE" id="PS50928"/>
    </source>
</evidence>
<dbReference type="PANTHER" id="PTHR43163:SF6">
    <property type="entry name" value="DIPEPTIDE TRANSPORT SYSTEM PERMEASE PROTEIN DPPB-RELATED"/>
    <property type="match status" value="1"/>
</dbReference>
<proteinExistence type="inferred from homology"/>
<evidence type="ECO:0000256" key="7">
    <source>
        <dbReference type="RuleBase" id="RU363032"/>
    </source>
</evidence>
<feature type="transmembrane region" description="Helical" evidence="7">
    <location>
        <begin position="282"/>
        <end position="308"/>
    </location>
</feature>
<organism evidence="9 10">
    <name type="scientific">Pseudonocardia cypriaca</name>
    <dbReference type="NCBI Taxonomy" id="882449"/>
    <lineage>
        <taxon>Bacteria</taxon>
        <taxon>Bacillati</taxon>
        <taxon>Actinomycetota</taxon>
        <taxon>Actinomycetes</taxon>
        <taxon>Pseudonocardiales</taxon>
        <taxon>Pseudonocardiaceae</taxon>
        <taxon>Pseudonocardia</taxon>
    </lineage>
</organism>
<evidence type="ECO:0000256" key="1">
    <source>
        <dbReference type="ARBA" id="ARBA00004651"/>
    </source>
</evidence>
<comment type="subcellular location">
    <subcellularLocation>
        <location evidence="1 7">Cell membrane</location>
        <topology evidence="1 7">Multi-pass membrane protein</topology>
    </subcellularLocation>
</comment>
<feature type="transmembrane region" description="Helical" evidence="7">
    <location>
        <begin position="102"/>
        <end position="123"/>
    </location>
</feature>
<dbReference type="InterPro" id="IPR035906">
    <property type="entry name" value="MetI-like_sf"/>
</dbReference>
<keyword evidence="6 7" id="KW-0472">Membrane</keyword>
<dbReference type="InterPro" id="IPR000515">
    <property type="entry name" value="MetI-like"/>
</dbReference>
<dbReference type="GO" id="GO:0005886">
    <property type="term" value="C:plasma membrane"/>
    <property type="evidence" value="ECO:0007669"/>
    <property type="project" value="UniProtKB-SubCell"/>
</dbReference>
<evidence type="ECO:0000256" key="3">
    <source>
        <dbReference type="ARBA" id="ARBA00022475"/>
    </source>
</evidence>
<dbReference type="InterPro" id="IPR045621">
    <property type="entry name" value="BPD_transp_1_N"/>
</dbReference>
<keyword evidence="5 7" id="KW-1133">Transmembrane helix</keyword>
<dbReference type="Pfam" id="PF00528">
    <property type="entry name" value="BPD_transp_1"/>
    <property type="match status" value="1"/>
</dbReference>
<dbReference type="SUPFAM" id="SSF161098">
    <property type="entry name" value="MetI-like"/>
    <property type="match status" value="1"/>
</dbReference>
<evidence type="ECO:0000256" key="6">
    <source>
        <dbReference type="ARBA" id="ARBA00023136"/>
    </source>
</evidence>
<reference evidence="9 10" key="1">
    <citation type="submission" date="2019-06" db="EMBL/GenBank/DDBJ databases">
        <title>Sequencing the genomes of 1000 actinobacteria strains.</title>
        <authorList>
            <person name="Klenk H.-P."/>
        </authorList>
    </citation>
    <scope>NUCLEOTIDE SEQUENCE [LARGE SCALE GENOMIC DNA]</scope>
    <source>
        <strain evidence="9 10">DSM 45511</strain>
    </source>
</reference>
<keyword evidence="2 7" id="KW-0813">Transport</keyword>
<dbReference type="PROSITE" id="PS50928">
    <property type="entry name" value="ABC_TM1"/>
    <property type="match status" value="1"/>
</dbReference>
<dbReference type="RefSeq" id="WP_142100462.1">
    <property type="nucleotide sequence ID" value="NZ_VFPH01000001.1"/>
</dbReference>
<name>A0A543GGB8_9PSEU</name>
<dbReference type="CDD" id="cd06261">
    <property type="entry name" value="TM_PBP2"/>
    <property type="match status" value="1"/>
</dbReference>
<feature type="transmembrane region" description="Helical" evidence="7">
    <location>
        <begin position="9"/>
        <end position="30"/>
    </location>
</feature>
<evidence type="ECO:0000313" key="9">
    <source>
        <dbReference type="EMBL" id="TQM45107.1"/>
    </source>
</evidence>
<keyword evidence="3" id="KW-1003">Cell membrane</keyword>
<comment type="similarity">
    <text evidence="7">Belongs to the binding-protein-dependent transport system permease family.</text>
</comment>
<sequence>MIAYTLRRLGYGLVVMALVTVFVFVVMRLVPGDAVSLQLQETGVSAEEADALRAQFGLDQPVWVQLGSWLAGAVQGDLGTSFYGGEPVTELFLARVPVTLQLGLLAIVIGALLGIGFGIIAAVTRGTAVDAAVRVFAVAFLSVPNFVVALLLLTFLALWFAWSPPIVYAGFEEDPSSWLQQIAIPVLALGTGGMAAIARMTRSSMLESLGSDYIRTVHAKGARQRTVVFKHALRNSTIAVLTLLGLELATVLGGTVILEQMFAIPGTGQLVYQAVLDRDYPVVVACTIFYAGLFVATIIVIDLLYALVDPRIRTGRALS</sequence>
<comment type="caution">
    <text evidence="9">The sequence shown here is derived from an EMBL/GenBank/DDBJ whole genome shotgun (WGS) entry which is preliminary data.</text>
</comment>
<feature type="transmembrane region" description="Helical" evidence="7">
    <location>
        <begin position="182"/>
        <end position="201"/>
    </location>
</feature>
<keyword evidence="10" id="KW-1185">Reference proteome</keyword>
<evidence type="ECO:0000256" key="2">
    <source>
        <dbReference type="ARBA" id="ARBA00022448"/>
    </source>
</evidence>
<gene>
    <name evidence="9" type="ORF">FB388_2499</name>
</gene>
<dbReference type="EMBL" id="VFPH01000001">
    <property type="protein sequence ID" value="TQM45107.1"/>
    <property type="molecule type" value="Genomic_DNA"/>
</dbReference>
<feature type="transmembrane region" description="Helical" evidence="7">
    <location>
        <begin position="135"/>
        <end position="162"/>
    </location>
</feature>
<evidence type="ECO:0000313" key="10">
    <source>
        <dbReference type="Proteomes" id="UP000319818"/>
    </source>
</evidence>
<evidence type="ECO:0000256" key="4">
    <source>
        <dbReference type="ARBA" id="ARBA00022692"/>
    </source>
</evidence>
<dbReference type="OrthoDB" id="9778910at2"/>
<protein>
    <submittedName>
        <fullName evidence="9">Peptide/nickel transport system permease protein</fullName>
    </submittedName>
</protein>
<dbReference type="Proteomes" id="UP000319818">
    <property type="component" value="Unassembled WGS sequence"/>
</dbReference>
<dbReference type="GO" id="GO:0055085">
    <property type="term" value="P:transmembrane transport"/>
    <property type="evidence" value="ECO:0007669"/>
    <property type="project" value="InterPro"/>
</dbReference>
<dbReference type="AlphaFoldDB" id="A0A543GGB8"/>
<feature type="domain" description="ABC transmembrane type-1" evidence="8">
    <location>
        <begin position="96"/>
        <end position="305"/>
    </location>
</feature>
<dbReference type="Gene3D" id="1.10.3720.10">
    <property type="entry name" value="MetI-like"/>
    <property type="match status" value="1"/>
</dbReference>
<feature type="transmembrane region" description="Helical" evidence="7">
    <location>
        <begin position="238"/>
        <end position="262"/>
    </location>
</feature>